<organism evidence="1">
    <name type="scientific">marine metagenome</name>
    <dbReference type="NCBI Taxonomy" id="408172"/>
    <lineage>
        <taxon>unclassified sequences</taxon>
        <taxon>metagenomes</taxon>
        <taxon>ecological metagenomes</taxon>
    </lineage>
</organism>
<protein>
    <submittedName>
        <fullName evidence="1">Uncharacterized protein</fullName>
    </submittedName>
</protein>
<gene>
    <name evidence="1" type="ORF">METZ01_LOCUS294183</name>
</gene>
<proteinExistence type="predicted"/>
<sequence>MSNSQIEITIPRHRMIPIPNARERALRTVQNITVDPDGTLSYNSVNR</sequence>
<name>A0A382LX58_9ZZZZ</name>
<evidence type="ECO:0000313" key="1">
    <source>
        <dbReference type="EMBL" id="SVC41329.1"/>
    </source>
</evidence>
<reference evidence="1" key="1">
    <citation type="submission" date="2018-05" db="EMBL/GenBank/DDBJ databases">
        <authorList>
            <person name="Lanie J.A."/>
            <person name="Ng W.-L."/>
            <person name="Kazmierczak K.M."/>
            <person name="Andrzejewski T.M."/>
            <person name="Davidsen T.M."/>
            <person name="Wayne K.J."/>
            <person name="Tettelin H."/>
            <person name="Glass J.I."/>
            <person name="Rusch D."/>
            <person name="Podicherti R."/>
            <person name="Tsui H.-C.T."/>
            <person name="Winkler M.E."/>
        </authorList>
    </citation>
    <scope>NUCLEOTIDE SEQUENCE</scope>
</reference>
<dbReference type="EMBL" id="UINC01089877">
    <property type="protein sequence ID" value="SVC41329.1"/>
    <property type="molecule type" value="Genomic_DNA"/>
</dbReference>
<dbReference type="AlphaFoldDB" id="A0A382LX58"/>
<accession>A0A382LX58</accession>